<dbReference type="Proteomes" id="UP000578697">
    <property type="component" value="Unassembled WGS sequence"/>
</dbReference>
<reference evidence="3 5" key="1">
    <citation type="submission" date="2018-08" db="EMBL/GenBank/DDBJ databases">
        <title>The first complete genome of Treponema rectale (CHPAT), a commensal spirochete of the bovine rectum.</title>
        <authorList>
            <person name="Staton G.J."/>
            <person name="Clegg S.R."/>
            <person name="Carter S.D."/>
            <person name="Radford A.D."/>
            <person name="Darby A."/>
            <person name="Hall N."/>
            <person name="Birtles R.J."/>
            <person name="Evans N.J."/>
        </authorList>
    </citation>
    <scope>NUCLEOTIDE SEQUENCE [LARGE SCALE GENOMIC DNA]</scope>
    <source>
        <strain evidence="3 5">CHPA</strain>
    </source>
</reference>
<gene>
    <name evidence="3" type="ORF">DYE49_09375</name>
    <name evidence="2" type="ORF">HNP77_002417</name>
</gene>
<dbReference type="EMBL" id="JACHFR010000005">
    <property type="protein sequence ID" value="MBB5220027.1"/>
    <property type="molecule type" value="Genomic_DNA"/>
</dbReference>
<proteinExistence type="predicted"/>
<dbReference type="AlphaFoldDB" id="A0A840SE19"/>
<evidence type="ECO:0000313" key="5">
    <source>
        <dbReference type="Proteomes" id="UP000593591"/>
    </source>
</evidence>
<keyword evidence="1" id="KW-1133">Transmembrane helix</keyword>
<dbReference type="EMBL" id="CP031517">
    <property type="protein sequence ID" value="QOS40657.1"/>
    <property type="molecule type" value="Genomic_DNA"/>
</dbReference>
<name>A0A840SE19_9SPIR</name>
<keyword evidence="1" id="KW-0812">Transmembrane</keyword>
<evidence type="ECO:0000313" key="3">
    <source>
        <dbReference type="EMBL" id="QOS40657.1"/>
    </source>
</evidence>
<dbReference type="RefSeq" id="WP_184653703.1">
    <property type="nucleotide sequence ID" value="NZ_JACHFR010000005.1"/>
</dbReference>
<dbReference type="KEGG" id="trc:DYE49_09375"/>
<accession>A0A840SE19</accession>
<evidence type="ECO:0000256" key="1">
    <source>
        <dbReference type="SAM" id="Phobius"/>
    </source>
</evidence>
<reference evidence="2 4" key="2">
    <citation type="submission" date="2020-08" db="EMBL/GenBank/DDBJ databases">
        <title>Genomic Encyclopedia of Type Strains, Phase IV (KMG-IV): sequencing the most valuable type-strain genomes for metagenomic binning, comparative biology and taxonomic classification.</title>
        <authorList>
            <person name="Goeker M."/>
        </authorList>
    </citation>
    <scope>NUCLEOTIDE SEQUENCE [LARGE SCALE GENOMIC DNA]</scope>
    <source>
        <strain evidence="2 4">DSM 103679</strain>
    </source>
</reference>
<protein>
    <submittedName>
        <fullName evidence="2">Uncharacterized protein</fullName>
    </submittedName>
</protein>
<sequence>MKKKILFSSILVFFSLTCIVVFSSIVIKEKARKEAMENTFFRNLKIIWNDETGSSKGKIIEIPFHICVSSMGDEEFYIRRLKIGKTKSVRLKMGHYKLSPGFSYDSPMGYSITIEPTNNWFWRKEDFIIITIHKI</sequence>
<feature type="transmembrane region" description="Helical" evidence="1">
    <location>
        <begin position="6"/>
        <end position="27"/>
    </location>
</feature>
<dbReference type="Proteomes" id="UP000593591">
    <property type="component" value="Chromosome"/>
</dbReference>
<organism evidence="2 4">
    <name type="scientific">Treponema rectale</name>
    <dbReference type="NCBI Taxonomy" id="744512"/>
    <lineage>
        <taxon>Bacteria</taxon>
        <taxon>Pseudomonadati</taxon>
        <taxon>Spirochaetota</taxon>
        <taxon>Spirochaetia</taxon>
        <taxon>Spirochaetales</taxon>
        <taxon>Treponemataceae</taxon>
        <taxon>Treponema</taxon>
    </lineage>
</organism>
<keyword evidence="1" id="KW-0472">Membrane</keyword>
<evidence type="ECO:0000313" key="4">
    <source>
        <dbReference type="Proteomes" id="UP000578697"/>
    </source>
</evidence>
<evidence type="ECO:0000313" key="2">
    <source>
        <dbReference type="EMBL" id="MBB5220027.1"/>
    </source>
</evidence>
<keyword evidence="4" id="KW-1185">Reference proteome</keyword>